<dbReference type="KEGG" id="acip:CBP36_08160"/>
<dbReference type="RefSeq" id="WP_086927067.1">
    <property type="nucleotide sequence ID" value="NZ_CP021361.1"/>
</dbReference>
<reference evidence="3 4" key="1">
    <citation type="submission" date="2017-05" db="EMBL/GenBank/DDBJ databases">
        <title>Polyphasic characterization of four soil-derived phenanthrene-degrading Acidovorax strains and proposal of Acidovorax phenanthrenivorans sp. nov.</title>
        <authorList>
            <person name="Singleton D.R."/>
            <person name="Lee J."/>
            <person name="Dickey A.N."/>
            <person name="Stroud A."/>
            <person name="Scholl E.H."/>
            <person name="Wright F.A."/>
            <person name="Aitken M.D."/>
        </authorList>
    </citation>
    <scope>NUCLEOTIDE SEQUENCE [LARGE SCALE GENOMIC DNA]</scope>
    <source>
        <strain evidence="3">NA3</strain>
    </source>
</reference>
<dbReference type="PANTHER" id="PTHR11941:SF54">
    <property type="entry name" value="ENOYL-COA HYDRATASE, MITOCHONDRIAL"/>
    <property type="match status" value="1"/>
</dbReference>
<dbReference type="EMBL" id="CP021361">
    <property type="protein sequence ID" value="ART51543.1"/>
    <property type="molecule type" value="Genomic_DNA"/>
</dbReference>
<dbReference type="CDD" id="cd06558">
    <property type="entry name" value="crotonase-like"/>
    <property type="match status" value="1"/>
</dbReference>
<dbReference type="Proteomes" id="UP000194432">
    <property type="component" value="Chromosome 1"/>
</dbReference>
<evidence type="ECO:0000313" key="3">
    <source>
        <dbReference type="EMBL" id="ART51543.1"/>
    </source>
</evidence>
<dbReference type="OrthoDB" id="9148881at2"/>
<accession>A0A240UBG0</accession>
<sequence length="272" mass="28547">MPGEVVAARAAGAAGDAGVVQVTLRHTGRLNAMSRAMWRQLRSVFESIQRNPDARCVLIEGADGAFCAGGDISEYPAFRFDAAALRDFHENDVWGGLQAMLQCDVPIVARIDGACMGAGVEIASCCDIRIAGTSARFGAPIARLGFPMAPREAQLVAGAVGDVTARQMLLEAATFSASDMLARGFLSRVTEPALLAADALGTACRVAALAPQAARMNKQTFRALKSPVTPYGKAQAAIENIVNGTPDPYAYADSAEHHEGIAAFLAKRPPVF</sequence>
<dbReference type="GO" id="GO:0006635">
    <property type="term" value="P:fatty acid beta-oxidation"/>
    <property type="evidence" value="ECO:0007669"/>
    <property type="project" value="TreeGrafter"/>
</dbReference>
<dbReference type="SUPFAM" id="SSF52096">
    <property type="entry name" value="ClpP/crotonase"/>
    <property type="match status" value="1"/>
</dbReference>
<dbReference type="Gene3D" id="3.90.226.10">
    <property type="entry name" value="2-enoyl-CoA Hydratase, Chain A, domain 1"/>
    <property type="match status" value="1"/>
</dbReference>
<dbReference type="InterPro" id="IPR018376">
    <property type="entry name" value="Enoyl-CoA_hyd/isom_CS"/>
</dbReference>
<proteinExistence type="inferred from homology"/>
<gene>
    <name evidence="3" type="ORF">CBP34_07490</name>
</gene>
<dbReference type="GO" id="GO:0003824">
    <property type="term" value="F:catalytic activity"/>
    <property type="evidence" value="ECO:0007669"/>
    <property type="project" value="InterPro"/>
</dbReference>
<organism evidence="3 4">
    <name type="scientific">Acidovorax carolinensis</name>
    <dbReference type="NCBI Taxonomy" id="553814"/>
    <lineage>
        <taxon>Bacteria</taxon>
        <taxon>Pseudomonadati</taxon>
        <taxon>Pseudomonadota</taxon>
        <taxon>Betaproteobacteria</taxon>
        <taxon>Burkholderiales</taxon>
        <taxon>Comamonadaceae</taxon>
        <taxon>Acidovorax</taxon>
    </lineage>
</organism>
<evidence type="ECO:0000256" key="1">
    <source>
        <dbReference type="ARBA" id="ARBA00005254"/>
    </source>
</evidence>
<keyword evidence="4" id="KW-1185">Reference proteome</keyword>
<accession>A0A240U2A3</accession>
<dbReference type="InterPro" id="IPR029045">
    <property type="entry name" value="ClpP/crotonase-like_dom_sf"/>
</dbReference>
<dbReference type="PROSITE" id="PS00166">
    <property type="entry name" value="ENOYL_COA_HYDRATASE"/>
    <property type="match status" value="1"/>
</dbReference>
<evidence type="ECO:0000313" key="4">
    <source>
        <dbReference type="Proteomes" id="UP000194432"/>
    </source>
</evidence>
<name>A0A240U2A3_9BURK</name>
<evidence type="ECO:0000256" key="2">
    <source>
        <dbReference type="RuleBase" id="RU003707"/>
    </source>
</evidence>
<dbReference type="AlphaFoldDB" id="A0A240U2A3"/>
<dbReference type="KEGG" id="acin:CBP34_07490"/>
<dbReference type="InterPro" id="IPR001753">
    <property type="entry name" value="Enoyl-CoA_hydra/iso"/>
</dbReference>
<protein>
    <submittedName>
        <fullName evidence="3">Enoyl-CoA hydratase</fullName>
    </submittedName>
</protein>
<comment type="similarity">
    <text evidence="1 2">Belongs to the enoyl-CoA hydratase/isomerase family.</text>
</comment>
<dbReference type="Pfam" id="PF00378">
    <property type="entry name" value="ECH_1"/>
    <property type="match status" value="1"/>
</dbReference>
<dbReference type="KEGG" id="acis:CBP35_10770"/>
<dbReference type="PANTHER" id="PTHR11941">
    <property type="entry name" value="ENOYL-COA HYDRATASE-RELATED"/>
    <property type="match status" value="1"/>
</dbReference>